<evidence type="ECO:0000256" key="3">
    <source>
        <dbReference type="ARBA" id="ARBA00023204"/>
    </source>
</evidence>
<dbReference type="AlphaFoldDB" id="A0A2N3NF83"/>
<dbReference type="Pfam" id="PF07061">
    <property type="entry name" value="Swi5"/>
    <property type="match status" value="1"/>
</dbReference>
<keyword evidence="3" id="KW-0234">DNA repair</keyword>
<keyword evidence="2" id="KW-0227">DNA damage</keyword>
<keyword evidence="5" id="KW-1185">Reference proteome</keyword>
<accession>A0A2N3NF83</accession>
<evidence type="ECO:0000256" key="1">
    <source>
        <dbReference type="ARBA" id="ARBA00008060"/>
    </source>
</evidence>
<gene>
    <name evidence="4" type="ORF">jhhlp_002854</name>
</gene>
<sequence>MDDPTYPLPKLTSPSVTPTDLSREVKSVHILKARLDGLEGIVKDSLVVAAREELSRYEAWIARLASVGALKLVESDEETKPGEDDDWRGTGNDEVNLHHCVRKQSRRPESHISRLQAYNEVKDIAQELMGLVAENRNVTIKALYDSREFGVSAEN</sequence>
<organism evidence="4 5">
    <name type="scientific">Lomentospora prolificans</name>
    <dbReference type="NCBI Taxonomy" id="41688"/>
    <lineage>
        <taxon>Eukaryota</taxon>
        <taxon>Fungi</taxon>
        <taxon>Dikarya</taxon>
        <taxon>Ascomycota</taxon>
        <taxon>Pezizomycotina</taxon>
        <taxon>Sordariomycetes</taxon>
        <taxon>Hypocreomycetidae</taxon>
        <taxon>Microascales</taxon>
        <taxon>Microascaceae</taxon>
        <taxon>Lomentospora</taxon>
    </lineage>
</organism>
<dbReference type="Gene3D" id="1.20.5.170">
    <property type="match status" value="1"/>
</dbReference>
<dbReference type="GO" id="GO:0000709">
    <property type="term" value="P:meiotic joint molecule formation"/>
    <property type="evidence" value="ECO:0007669"/>
    <property type="project" value="TreeGrafter"/>
</dbReference>
<dbReference type="PANTHER" id="PTHR28529:SF2">
    <property type="entry name" value="DNA REPAIR PROTEIN SWI5 HOMOLOG"/>
    <property type="match status" value="1"/>
</dbReference>
<dbReference type="STRING" id="41688.A0A2N3NF83"/>
<dbReference type="GO" id="GO:0010772">
    <property type="term" value="P:meiotic DNA recombinase assembly involved in reciprocal meiotic recombination"/>
    <property type="evidence" value="ECO:0007669"/>
    <property type="project" value="TreeGrafter"/>
</dbReference>
<dbReference type="InterPro" id="IPR010760">
    <property type="entry name" value="DNA-repair_Swi5"/>
</dbReference>
<dbReference type="PANTHER" id="PTHR28529">
    <property type="entry name" value="DNA REPAIR PROTEIN SWI5 HOMOLOG"/>
    <property type="match status" value="1"/>
</dbReference>
<comment type="caution">
    <text evidence="4">The sequence shown here is derived from an EMBL/GenBank/DDBJ whole genome shotgun (WGS) entry which is preliminary data.</text>
</comment>
<dbReference type="Proteomes" id="UP000233524">
    <property type="component" value="Unassembled WGS sequence"/>
</dbReference>
<evidence type="ECO:0000313" key="4">
    <source>
        <dbReference type="EMBL" id="PKS11093.1"/>
    </source>
</evidence>
<reference evidence="4 5" key="1">
    <citation type="journal article" date="2017" name="G3 (Bethesda)">
        <title>First Draft Genome Sequence of the Pathogenic Fungus Lomentospora prolificans (Formerly Scedosporium prolificans).</title>
        <authorList>
            <person name="Luo R."/>
            <person name="Zimin A."/>
            <person name="Workman R."/>
            <person name="Fan Y."/>
            <person name="Pertea G."/>
            <person name="Grossman N."/>
            <person name="Wear M.P."/>
            <person name="Jia B."/>
            <person name="Miller H."/>
            <person name="Casadevall A."/>
            <person name="Timp W."/>
            <person name="Zhang S.X."/>
            <person name="Salzberg S.L."/>
        </authorList>
    </citation>
    <scope>NUCLEOTIDE SEQUENCE [LARGE SCALE GENOMIC DNA]</scope>
    <source>
        <strain evidence="4 5">JHH-5317</strain>
    </source>
</reference>
<name>A0A2N3NF83_9PEZI</name>
<dbReference type="OrthoDB" id="255837at2759"/>
<dbReference type="GO" id="GO:0032798">
    <property type="term" value="C:Swi5-Sfr1 complex"/>
    <property type="evidence" value="ECO:0007669"/>
    <property type="project" value="TreeGrafter"/>
</dbReference>
<dbReference type="GO" id="GO:0034974">
    <property type="term" value="C:Swi5-Swi2 complex"/>
    <property type="evidence" value="ECO:0007669"/>
    <property type="project" value="TreeGrafter"/>
</dbReference>
<dbReference type="InParanoid" id="A0A2N3NF83"/>
<comment type="similarity">
    <text evidence="1">Belongs to the SWI5/SAE3 family.</text>
</comment>
<evidence type="ECO:0000313" key="5">
    <source>
        <dbReference type="Proteomes" id="UP000233524"/>
    </source>
</evidence>
<proteinExistence type="inferred from homology"/>
<dbReference type="EMBL" id="NLAX01000008">
    <property type="protein sequence ID" value="PKS11093.1"/>
    <property type="molecule type" value="Genomic_DNA"/>
</dbReference>
<evidence type="ECO:0000256" key="2">
    <source>
        <dbReference type="ARBA" id="ARBA00022763"/>
    </source>
</evidence>
<dbReference type="VEuPathDB" id="FungiDB:jhhlp_002854"/>
<protein>
    <submittedName>
        <fullName evidence="4">Uncharacterized protein</fullName>
    </submittedName>
</protein>